<evidence type="ECO:0000313" key="2">
    <source>
        <dbReference type="Proteomes" id="UP000276133"/>
    </source>
</evidence>
<keyword evidence="2" id="KW-1185">Reference proteome</keyword>
<name>A0A3M7PE10_BRAPC</name>
<dbReference type="AlphaFoldDB" id="A0A3M7PE10"/>
<gene>
    <name evidence="1" type="ORF">BpHYR1_053445</name>
</gene>
<sequence length="79" mass="9292">MSSNIEIKSDSSQIDFAKSQIKLKLDTFLDLTYYIEKKYAKTKNLQKERAKSQSKNIAIVLIRFDHLEYNNNLLQHAQK</sequence>
<proteinExistence type="predicted"/>
<dbReference type="Proteomes" id="UP000276133">
    <property type="component" value="Unassembled WGS sequence"/>
</dbReference>
<reference evidence="1 2" key="1">
    <citation type="journal article" date="2018" name="Sci. Rep.">
        <title>Genomic signatures of local adaptation to the degree of environmental predictability in rotifers.</title>
        <authorList>
            <person name="Franch-Gras L."/>
            <person name="Hahn C."/>
            <person name="Garcia-Roger E.M."/>
            <person name="Carmona M.J."/>
            <person name="Serra M."/>
            <person name="Gomez A."/>
        </authorList>
    </citation>
    <scope>NUCLEOTIDE SEQUENCE [LARGE SCALE GENOMIC DNA]</scope>
    <source>
        <strain evidence="1">HYR1</strain>
    </source>
</reference>
<protein>
    <submittedName>
        <fullName evidence="1">Uncharacterized protein</fullName>
    </submittedName>
</protein>
<dbReference type="EMBL" id="REGN01011539">
    <property type="protein sequence ID" value="RMZ97219.1"/>
    <property type="molecule type" value="Genomic_DNA"/>
</dbReference>
<evidence type="ECO:0000313" key="1">
    <source>
        <dbReference type="EMBL" id="RMZ97219.1"/>
    </source>
</evidence>
<accession>A0A3M7PE10</accession>
<comment type="caution">
    <text evidence="1">The sequence shown here is derived from an EMBL/GenBank/DDBJ whole genome shotgun (WGS) entry which is preliminary data.</text>
</comment>
<organism evidence="1 2">
    <name type="scientific">Brachionus plicatilis</name>
    <name type="common">Marine rotifer</name>
    <name type="synonym">Brachionus muelleri</name>
    <dbReference type="NCBI Taxonomy" id="10195"/>
    <lineage>
        <taxon>Eukaryota</taxon>
        <taxon>Metazoa</taxon>
        <taxon>Spiralia</taxon>
        <taxon>Gnathifera</taxon>
        <taxon>Rotifera</taxon>
        <taxon>Eurotatoria</taxon>
        <taxon>Monogononta</taxon>
        <taxon>Pseudotrocha</taxon>
        <taxon>Ploima</taxon>
        <taxon>Brachionidae</taxon>
        <taxon>Brachionus</taxon>
    </lineage>
</organism>